<protein>
    <recommendedName>
        <fullName evidence="9">Citrate transporter-like domain-containing protein</fullName>
    </recommendedName>
</protein>
<keyword evidence="3" id="KW-0813">Transport</keyword>
<dbReference type="RefSeq" id="WP_200487669.1">
    <property type="nucleotide sequence ID" value="NZ_JAEPIV010000048.1"/>
</dbReference>
<keyword evidence="11" id="KW-1185">Reference proteome</keyword>
<evidence type="ECO:0000313" key="11">
    <source>
        <dbReference type="Proteomes" id="UP000654452"/>
    </source>
</evidence>
<evidence type="ECO:0000256" key="5">
    <source>
        <dbReference type="ARBA" id="ARBA00022692"/>
    </source>
</evidence>
<dbReference type="PANTHER" id="PTHR43568:SF1">
    <property type="entry name" value="P PROTEIN"/>
    <property type="match status" value="1"/>
</dbReference>
<dbReference type="InterPro" id="IPR000802">
    <property type="entry name" value="Arsenical_pump_ArsB"/>
</dbReference>
<sequence>MLFYRKRLVATGDPEARRRKVEAFDEWALVKDRRIFIRCAIILLLTTLGFAFAQQLGVGLDFIAICGATAALLFSGFDPEEAIRKVKWPIILFFVGLFVLIGTVGATGLLEVMASQIFAITGTNMLAVLLILVPFVFVTAAIVDNIPVAATMIPVVQTMIAAGLAPEPLWWALIAASNLGGNPTPVGSIGAVIALHALERERGIRIGWGEYMKVGGTVAGLQIVLVIAYLLFYRVFNLFPDL</sequence>
<dbReference type="InterPro" id="IPR004680">
    <property type="entry name" value="Cit_transptr-like_dom"/>
</dbReference>
<keyword evidence="7 8" id="KW-0472">Membrane</keyword>
<evidence type="ECO:0000256" key="7">
    <source>
        <dbReference type="ARBA" id="ARBA00023136"/>
    </source>
</evidence>
<feature type="transmembrane region" description="Helical" evidence="8">
    <location>
        <begin position="59"/>
        <end position="77"/>
    </location>
</feature>
<name>A0ABS1I8B8_9PROT</name>
<dbReference type="PRINTS" id="PR00758">
    <property type="entry name" value="ARSENICPUMP"/>
</dbReference>
<comment type="subcellular location">
    <subcellularLocation>
        <location evidence="1">Cell membrane</location>
        <topology evidence="1">Multi-pass membrane protein</topology>
    </subcellularLocation>
</comment>
<evidence type="ECO:0000256" key="4">
    <source>
        <dbReference type="ARBA" id="ARBA00022475"/>
    </source>
</evidence>
<evidence type="ECO:0000313" key="10">
    <source>
        <dbReference type="EMBL" id="MBK4723297.1"/>
    </source>
</evidence>
<feature type="domain" description="Citrate transporter-like" evidence="9">
    <location>
        <begin position="30"/>
        <end position="176"/>
    </location>
</feature>
<accession>A0ABS1I8B8</accession>
<keyword evidence="6 8" id="KW-1133">Transmembrane helix</keyword>
<feature type="transmembrane region" description="Helical" evidence="8">
    <location>
        <begin position="89"/>
        <end position="110"/>
    </location>
</feature>
<evidence type="ECO:0000259" key="9">
    <source>
        <dbReference type="Pfam" id="PF03600"/>
    </source>
</evidence>
<feature type="transmembrane region" description="Helical" evidence="8">
    <location>
        <begin position="116"/>
        <end position="138"/>
    </location>
</feature>
<feature type="transmembrane region" description="Helical" evidence="8">
    <location>
        <begin position="170"/>
        <end position="195"/>
    </location>
</feature>
<proteinExistence type="inferred from homology"/>
<reference evidence="10 11" key="1">
    <citation type="submission" date="2021-01" db="EMBL/GenBank/DDBJ databases">
        <title>Azospirillum sp. YIM DDC1 draft genome.</title>
        <authorList>
            <person name="Wang Y.-X."/>
        </authorList>
    </citation>
    <scope>NUCLEOTIDE SEQUENCE [LARGE SCALE GENOMIC DNA]</scope>
    <source>
        <strain evidence="10 11">YIM DDC1</strain>
    </source>
</reference>
<keyword evidence="4" id="KW-1003">Cell membrane</keyword>
<dbReference type="Pfam" id="PF03600">
    <property type="entry name" value="CitMHS"/>
    <property type="match status" value="1"/>
</dbReference>
<feature type="transmembrane region" description="Helical" evidence="8">
    <location>
        <begin position="216"/>
        <end position="236"/>
    </location>
</feature>
<evidence type="ECO:0000256" key="1">
    <source>
        <dbReference type="ARBA" id="ARBA00004651"/>
    </source>
</evidence>
<comment type="similarity">
    <text evidence="2">Belongs to the CitM (TC 2.A.11) transporter family.</text>
</comment>
<dbReference type="Proteomes" id="UP000654452">
    <property type="component" value="Unassembled WGS sequence"/>
</dbReference>
<gene>
    <name evidence="10" type="ORF">JJL56_31075</name>
</gene>
<dbReference type="EMBL" id="JAEPIV010000048">
    <property type="protein sequence ID" value="MBK4723297.1"/>
    <property type="molecule type" value="Genomic_DNA"/>
</dbReference>
<evidence type="ECO:0000256" key="6">
    <source>
        <dbReference type="ARBA" id="ARBA00022989"/>
    </source>
</evidence>
<dbReference type="PANTHER" id="PTHR43568">
    <property type="entry name" value="P PROTEIN"/>
    <property type="match status" value="1"/>
</dbReference>
<organism evidence="10 11">
    <name type="scientific">Azospirillum aestuarii</name>
    <dbReference type="NCBI Taxonomy" id="2802052"/>
    <lineage>
        <taxon>Bacteria</taxon>
        <taxon>Pseudomonadati</taxon>
        <taxon>Pseudomonadota</taxon>
        <taxon>Alphaproteobacteria</taxon>
        <taxon>Rhodospirillales</taxon>
        <taxon>Azospirillaceae</taxon>
        <taxon>Azospirillum</taxon>
    </lineage>
</organism>
<feature type="transmembrane region" description="Helical" evidence="8">
    <location>
        <begin position="145"/>
        <end position="164"/>
    </location>
</feature>
<dbReference type="InterPro" id="IPR051475">
    <property type="entry name" value="Diverse_Ion_Transporter"/>
</dbReference>
<evidence type="ECO:0000256" key="3">
    <source>
        <dbReference type="ARBA" id="ARBA00022448"/>
    </source>
</evidence>
<comment type="caution">
    <text evidence="10">The sequence shown here is derived from an EMBL/GenBank/DDBJ whole genome shotgun (WGS) entry which is preliminary data.</text>
</comment>
<feature type="transmembrane region" description="Helical" evidence="8">
    <location>
        <begin position="35"/>
        <end position="53"/>
    </location>
</feature>
<evidence type="ECO:0000256" key="2">
    <source>
        <dbReference type="ARBA" id="ARBA00009843"/>
    </source>
</evidence>
<keyword evidence="5 8" id="KW-0812">Transmembrane</keyword>
<evidence type="ECO:0000256" key="8">
    <source>
        <dbReference type="SAM" id="Phobius"/>
    </source>
</evidence>